<dbReference type="Pfam" id="PF07714">
    <property type="entry name" value="PK_Tyr_Ser-Thr"/>
    <property type="match status" value="1"/>
</dbReference>
<dbReference type="InterPro" id="IPR000719">
    <property type="entry name" value="Prot_kinase_dom"/>
</dbReference>
<dbReference type="AlphaFoldDB" id="A0A8X7U3N9"/>
<keyword evidence="3" id="KW-0472">Membrane</keyword>
<dbReference type="InterPro" id="IPR001245">
    <property type="entry name" value="Ser-Thr/Tyr_kinase_cat_dom"/>
</dbReference>
<evidence type="ECO:0000259" key="4">
    <source>
        <dbReference type="PROSITE" id="PS50011"/>
    </source>
</evidence>
<dbReference type="Gene3D" id="3.30.200.20">
    <property type="entry name" value="Phosphorylase Kinase, domain 1"/>
    <property type="match status" value="1"/>
</dbReference>
<reference evidence="5 6" key="1">
    <citation type="submission" date="2020-02" db="EMBL/GenBank/DDBJ databases">
        <authorList>
            <person name="Ma Q."/>
            <person name="Huang Y."/>
            <person name="Song X."/>
            <person name="Pei D."/>
        </authorList>
    </citation>
    <scope>NUCLEOTIDE SEQUENCE [LARGE SCALE GENOMIC DNA]</scope>
    <source>
        <strain evidence="5">Sxm20200214</strain>
        <tissue evidence="5">Leaf</tissue>
    </source>
</reference>
<keyword evidence="2" id="KW-0067">ATP-binding</keyword>
<name>A0A8X7U3N9_BRACI</name>
<evidence type="ECO:0000313" key="6">
    <source>
        <dbReference type="Proteomes" id="UP000886595"/>
    </source>
</evidence>
<keyword evidence="3" id="KW-0812">Transmembrane</keyword>
<dbReference type="PANTHER" id="PTHR27001:SF39">
    <property type="entry name" value="PROTEIN KINASE SUPERFAMILY PROTEIN"/>
    <property type="match status" value="1"/>
</dbReference>
<dbReference type="GO" id="GO:0005524">
    <property type="term" value="F:ATP binding"/>
    <property type="evidence" value="ECO:0007669"/>
    <property type="project" value="UniProtKB-KW"/>
</dbReference>
<feature type="transmembrane region" description="Helical" evidence="3">
    <location>
        <begin position="14"/>
        <end position="38"/>
    </location>
</feature>
<organism evidence="5 6">
    <name type="scientific">Brassica carinata</name>
    <name type="common">Ethiopian mustard</name>
    <name type="synonym">Abyssinian cabbage</name>
    <dbReference type="NCBI Taxonomy" id="52824"/>
    <lineage>
        <taxon>Eukaryota</taxon>
        <taxon>Viridiplantae</taxon>
        <taxon>Streptophyta</taxon>
        <taxon>Embryophyta</taxon>
        <taxon>Tracheophyta</taxon>
        <taxon>Spermatophyta</taxon>
        <taxon>Magnoliopsida</taxon>
        <taxon>eudicotyledons</taxon>
        <taxon>Gunneridae</taxon>
        <taxon>Pentapetalae</taxon>
        <taxon>rosids</taxon>
        <taxon>malvids</taxon>
        <taxon>Brassicales</taxon>
        <taxon>Brassicaceae</taxon>
        <taxon>Brassiceae</taxon>
        <taxon>Brassica</taxon>
    </lineage>
</organism>
<proteinExistence type="predicted"/>
<keyword evidence="6" id="KW-1185">Reference proteome</keyword>
<dbReference type="GO" id="GO:0004672">
    <property type="term" value="F:protein kinase activity"/>
    <property type="evidence" value="ECO:0007669"/>
    <property type="project" value="InterPro"/>
</dbReference>
<dbReference type="GO" id="GO:0005886">
    <property type="term" value="C:plasma membrane"/>
    <property type="evidence" value="ECO:0007669"/>
    <property type="project" value="TreeGrafter"/>
</dbReference>
<dbReference type="PANTHER" id="PTHR27001">
    <property type="entry name" value="OS01G0253100 PROTEIN"/>
    <property type="match status" value="1"/>
</dbReference>
<gene>
    <name evidence="5" type="ORF">Bca52824_068970</name>
</gene>
<feature type="domain" description="Protein kinase" evidence="4">
    <location>
        <begin position="72"/>
        <end position="336"/>
    </location>
</feature>
<comment type="caution">
    <text evidence="5">The sequence shown here is derived from an EMBL/GenBank/DDBJ whole genome shotgun (WGS) entry which is preliminary data.</text>
</comment>
<dbReference type="OrthoDB" id="4062651at2759"/>
<protein>
    <recommendedName>
        <fullName evidence="4">Protein kinase domain-containing protein</fullName>
    </recommendedName>
</protein>
<dbReference type="FunFam" id="3.30.200.20:FF:000638">
    <property type="entry name" value="serine/threonine-protein kinase-like protein ACR4"/>
    <property type="match status" value="1"/>
</dbReference>
<sequence length="341" mass="37400">MSFFFLQMDKSEKIAYASVLSLLSLSLLLLLIFLLLLCRKKPIRSDESLLPKTKPAGTTYPLTELDSATDGFSQRRIIGTGRLGTVYAAVIPSHKNLVAVKRIHPGLVLSKPGSGFTTVLKTLSSALHPNVVSILGFSEAPGERIVVTEFVGEAKTLSDHLHGDTDLESAAVATVFDWRKRFRAAAGAARGLEYLHEIANPRIVHGRFTSSNILLDEKFLAKVSDYGFAFLVPREKAEVSWYVEEGYCKESDVYGFGVVLLEILSGRRSENGSIVKWATPLIKEQRFAELLDPRVVVQSEVKCLVIRLAKVALACVGNSRRSRPSVSQVAAILNSLEREGG</sequence>
<evidence type="ECO:0000256" key="1">
    <source>
        <dbReference type="ARBA" id="ARBA00022741"/>
    </source>
</evidence>
<dbReference type="Proteomes" id="UP000886595">
    <property type="component" value="Unassembled WGS sequence"/>
</dbReference>
<dbReference type="EMBL" id="JAAMPC010000014">
    <property type="protein sequence ID" value="KAG2261891.1"/>
    <property type="molecule type" value="Genomic_DNA"/>
</dbReference>
<evidence type="ECO:0000256" key="2">
    <source>
        <dbReference type="ARBA" id="ARBA00022840"/>
    </source>
</evidence>
<dbReference type="InterPro" id="IPR011009">
    <property type="entry name" value="Kinase-like_dom_sf"/>
</dbReference>
<keyword evidence="1" id="KW-0547">Nucleotide-binding</keyword>
<keyword evidence="3" id="KW-1133">Transmembrane helix</keyword>
<evidence type="ECO:0000256" key="3">
    <source>
        <dbReference type="SAM" id="Phobius"/>
    </source>
</evidence>
<accession>A0A8X7U3N9</accession>
<dbReference type="Gene3D" id="1.10.510.10">
    <property type="entry name" value="Transferase(Phosphotransferase) domain 1"/>
    <property type="match status" value="1"/>
</dbReference>
<dbReference type="SUPFAM" id="SSF56112">
    <property type="entry name" value="Protein kinase-like (PK-like)"/>
    <property type="match status" value="1"/>
</dbReference>
<dbReference type="PIRSF" id="PIRSF000654">
    <property type="entry name" value="Integrin-linked_kinase"/>
    <property type="match status" value="1"/>
</dbReference>
<evidence type="ECO:0000313" key="5">
    <source>
        <dbReference type="EMBL" id="KAG2261891.1"/>
    </source>
</evidence>
<dbReference type="PROSITE" id="PS50011">
    <property type="entry name" value="PROTEIN_KINASE_DOM"/>
    <property type="match status" value="1"/>
</dbReference>